<evidence type="ECO:0000256" key="1">
    <source>
        <dbReference type="ARBA" id="ARBA00004173"/>
    </source>
</evidence>
<accession>A0A1Y1HLD5</accession>
<evidence type="ECO:0000256" key="4">
    <source>
        <dbReference type="ARBA" id="ARBA00049984"/>
    </source>
</evidence>
<evidence type="ECO:0000313" key="5">
    <source>
        <dbReference type="EMBL" id="GAQ78783.1"/>
    </source>
</evidence>
<dbReference type="PANTHER" id="PTHR21192">
    <property type="entry name" value="NUCLEAR PROTEIN E3-3"/>
    <property type="match status" value="1"/>
</dbReference>
<name>A0A1Y1HLD5_KLENI</name>
<dbReference type="STRING" id="105231.A0A1Y1HLD5"/>
<dbReference type="Pfam" id="PF04430">
    <property type="entry name" value="DUF498"/>
    <property type="match status" value="1"/>
</dbReference>
<protein>
    <recommendedName>
        <fullName evidence="2">NADH dehydrogenase [ubiquinone] 1 alpha subcomplex assembly factor 3</fullName>
    </recommendedName>
</protein>
<dbReference type="PANTHER" id="PTHR21192:SF2">
    <property type="entry name" value="NADH DEHYDROGENASE [UBIQUINONE] 1 ALPHA SUBCOMPLEX ASSEMBLY FACTOR 3"/>
    <property type="match status" value="1"/>
</dbReference>
<reference evidence="5 6" key="1">
    <citation type="journal article" date="2014" name="Nat. Commun.">
        <title>Klebsormidium flaccidum genome reveals primary factors for plant terrestrial adaptation.</title>
        <authorList>
            <person name="Hori K."/>
            <person name="Maruyama F."/>
            <person name="Fujisawa T."/>
            <person name="Togashi T."/>
            <person name="Yamamoto N."/>
            <person name="Seo M."/>
            <person name="Sato S."/>
            <person name="Yamada T."/>
            <person name="Mori H."/>
            <person name="Tajima N."/>
            <person name="Moriyama T."/>
            <person name="Ikeuchi M."/>
            <person name="Watanabe M."/>
            <person name="Wada H."/>
            <person name="Kobayashi K."/>
            <person name="Saito M."/>
            <person name="Masuda T."/>
            <person name="Sasaki-Sekimoto Y."/>
            <person name="Mashiguchi K."/>
            <person name="Awai K."/>
            <person name="Shimojima M."/>
            <person name="Masuda S."/>
            <person name="Iwai M."/>
            <person name="Nobusawa T."/>
            <person name="Narise T."/>
            <person name="Kondo S."/>
            <person name="Saito H."/>
            <person name="Sato R."/>
            <person name="Murakawa M."/>
            <person name="Ihara Y."/>
            <person name="Oshima-Yamada Y."/>
            <person name="Ohtaka K."/>
            <person name="Satoh M."/>
            <person name="Sonobe K."/>
            <person name="Ishii M."/>
            <person name="Ohtani R."/>
            <person name="Kanamori-Sato M."/>
            <person name="Honoki R."/>
            <person name="Miyazaki D."/>
            <person name="Mochizuki H."/>
            <person name="Umetsu J."/>
            <person name="Higashi K."/>
            <person name="Shibata D."/>
            <person name="Kamiya Y."/>
            <person name="Sato N."/>
            <person name="Nakamura Y."/>
            <person name="Tabata S."/>
            <person name="Ida S."/>
            <person name="Kurokawa K."/>
            <person name="Ohta H."/>
        </authorList>
    </citation>
    <scope>NUCLEOTIDE SEQUENCE [LARGE SCALE GENOMIC DNA]</scope>
    <source>
        <strain evidence="5 6">NIES-2285</strain>
    </source>
</reference>
<dbReference type="AlphaFoldDB" id="A0A1Y1HLD5"/>
<dbReference type="CDD" id="cd05125">
    <property type="entry name" value="Mth938_2P1-like"/>
    <property type="match status" value="1"/>
</dbReference>
<organism evidence="5 6">
    <name type="scientific">Klebsormidium nitens</name>
    <name type="common">Green alga</name>
    <name type="synonym">Ulothrix nitens</name>
    <dbReference type="NCBI Taxonomy" id="105231"/>
    <lineage>
        <taxon>Eukaryota</taxon>
        <taxon>Viridiplantae</taxon>
        <taxon>Streptophyta</taxon>
        <taxon>Klebsormidiophyceae</taxon>
        <taxon>Klebsormidiales</taxon>
        <taxon>Klebsormidiaceae</taxon>
        <taxon>Klebsormidium</taxon>
    </lineage>
</organism>
<dbReference type="GO" id="GO:0005743">
    <property type="term" value="C:mitochondrial inner membrane"/>
    <property type="evidence" value="ECO:0000318"/>
    <property type="project" value="GO_Central"/>
</dbReference>
<dbReference type="InterPro" id="IPR034095">
    <property type="entry name" value="NDUF3"/>
</dbReference>
<sequence length="148" mass="15846">MLSIGGRRRLMTMARVEDFNVLSGAAEAGQRVNIDAYDETGFVVDGVDIRGAIVCFGNSTFRWNVSSIADVTPDSLAIFEAIRPAPELLVLGCGSHMVPVSKEVRSFLRKHGIGLEPESTANAAGTFNVLNEEGRKVAAALLPATEIR</sequence>
<dbReference type="GO" id="GO:0032981">
    <property type="term" value="P:mitochondrial respiratory chain complex I assembly"/>
    <property type="evidence" value="ECO:0000318"/>
    <property type="project" value="GO_Central"/>
</dbReference>
<evidence type="ECO:0000256" key="2">
    <source>
        <dbReference type="ARBA" id="ARBA00021776"/>
    </source>
</evidence>
<evidence type="ECO:0000313" key="6">
    <source>
        <dbReference type="Proteomes" id="UP000054558"/>
    </source>
</evidence>
<dbReference type="InterPro" id="IPR036748">
    <property type="entry name" value="MTH938-like_sf"/>
</dbReference>
<dbReference type="InterPro" id="IPR007523">
    <property type="entry name" value="NDUFAF3/AAMDC"/>
</dbReference>
<gene>
    <name evidence="5" type="ORF">KFL_000190020</name>
</gene>
<comment type="subcellular location">
    <subcellularLocation>
        <location evidence="1">Mitochondrion</location>
    </subcellularLocation>
</comment>
<keyword evidence="6" id="KW-1185">Reference proteome</keyword>
<keyword evidence="3" id="KW-0496">Mitochondrion</keyword>
<dbReference type="Gene3D" id="3.40.1230.10">
    <property type="entry name" value="MTH938-like"/>
    <property type="match status" value="1"/>
</dbReference>
<comment type="similarity">
    <text evidence="4">Belongs to the NDUFAF3 family.</text>
</comment>
<dbReference type="EMBL" id="DF236968">
    <property type="protein sequence ID" value="GAQ78783.1"/>
    <property type="molecule type" value="Genomic_DNA"/>
</dbReference>
<dbReference type="OMA" id="VGCGARI"/>
<dbReference type="SUPFAM" id="SSF64076">
    <property type="entry name" value="MTH938-like"/>
    <property type="match status" value="1"/>
</dbReference>
<evidence type="ECO:0000256" key="3">
    <source>
        <dbReference type="ARBA" id="ARBA00023128"/>
    </source>
</evidence>
<dbReference type="Proteomes" id="UP000054558">
    <property type="component" value="Unassembled WGS sequence"/>
</dbReference>
<proteinExistence type="inferred from homology"/>
<dbReference type="OrthoDB" id="20681at2759"/>